<keyword evidence="2" id="KW-1185">Reference proteome</keyword>
<reference evidence="1" key="1">
    <citation type="journal article" date="2020" name="Stud. Mycol.">
        <title>101 Dothideomycetes genomes: a test case for predicting lifestyles and emergence of pathogens.</title>
        <authorList>
            <person name="Haridas S."/>
            <person name="Albert R."/>
            <person name="Binder M."/>
            <person name="Bloem J."/>
            <person name="Labutti K."/>
            <person name="Salamov A."/>
            <person name="Andreopoulos B."/>
            <person name="Baker S."/>
            <person name="Barry K."/>
            <person name="Bills G."/>
            <person name="Bluhm B."/>
            <person name="Cannon C."/>
            <person name="Castanera R."/>
            <person name="Culley D."/>
            <person name="Daum C."/>
            <person name="Ezra D."/>
            <person name="Gonzalez J."/>
            <person name="Henrissat B."/>
            <person name="Kuo A."/>
            <person name="Liang C."/>
            <person name="Lipzen A."/>
            <person name="Lutzoni F."/>
            <person name="Magnuson J."/>
            <person name="Mondo S."/>
            <person name="Nolan M."/>
            <person name="Ohm R."/>
            <person name="Pangilinan J."/>
            <person name="Park H.-J."/>
            <person name="Ramirez L."/>
            <person name="Alfaro M."/>
            <person name="Sun H."/>
            <person name="Tritt A."/>
            <person name="Yoshinaga Y."/>
            <person name="Zwiers L.-H."/>
            <person name="Turgeon B."/>
            <person name="Goodwin S."/>
            <person name="Spatafora J."/>
            <person name="Crous P."/>
            <person name="Grigoriev I."/>
        </authorList>
    </citation>
    <scope>NUCLEOTIDE SEQUENCE</scope>
    <source>
        <strain evidence="1">CBS 123094</strain>
    </source>
</reference>
<dbReference type="OrthoDB" id="3858188at2759"/>
<gene>
    <name evidence="1" type="ORF">P154DRAFT_534654</name>
</gene>
<dbReference type="Proteomes" id="UP000799779">
    <property type="component" value="Unassembled WGS sequence"/>
</dbReference>
<evidence type="ECO:0000313" key="1">
    <source>
        <dbReference type="EMBL" id="KAF2000617.1"/>
    </source>
</evidence>
<accession>A0A6A5WGQ5</accession>
<name>A0A6A5WGQ5_9PLEO</name>
<organism evidence="1 2">
    <name type="scientific">Amniculicola lignicola CBS 123094</name>
    <dbReference type="NCBI Taxonomy" id="1392246"/>
    <lineage>
        <taxon>Eukaryota</taxon>
        <taxon>Fungi</taxon>
        <taxon>Dikarya</taxon>
        <taxon>Ascomycota</taxon>
        <taxon>Pezizomycotina</taxon>
        <taxon>Dothideomycetes</taxon>
        <taxon>Pleosporomycetidae</taxon>
        <taxon>Pleosporales</taxon>
        <taxon>Amniculicolaceae</taxon>
        <taxon>Amniculicola</taxon>
    </lineage>
</organism>
<protein>
    <submittedName>
        <fullName evidence="1">Uncharacterized protein</fullName>
    </submittedName>
</protein>
<dbReference type="AlphaFoldDB" id="A0A6A5WGQ5"/>
<evidence type="ECO:0000313" key="2">
    <source>
        <dbReference type="Proteomes" id="UP000799779"/>
    </source>
</evidence>
<sequence length="276" mass="31339">MVATELKASKWANRDPAESIAYSRAERVKKEKEKVGRLMDRVSWKAELLRLAYGRALEILHVERVESANIEGHNGHTQGTRSKKAETMFKIDFFEFYTLLERYITLCLSTLGVSVSSSVEDYRTNFNALRLITNPALRASHAFHANLLTTLDEETGPLYEALGNHKVRAQLGAAKDYRNRWKGVEETTSRSASRWGADEEDRKRTIKLEELDLDNMLSLLLAGCEQARLVVQDKADTFRGPLPTTNGHTGPGVIDFDMMETEDAPYEYQYDAMEID</sequence>
<proteinExistence type="predicted"/>
<dbReference type="EMBL" id="ML977588">
    <property type="protein sequence ID" value="KAF2000617.1"/>
    <property type="molecule type" value="Genomic_DNA"/>
</dbReference>